<dbReference type="InterPro" id="IPR037238">
    <property type="entry name" value="YbiA-like_sf"/>
</dbReference>
<evidence type="ECO:0000256" key="1">
    <source>
        <dbReference type="ARBA" id="ARBA00000022"/>
    </source>
</evidence>
<name>A0ABW7CFZ9_9CYAN</name>
<dbReference type="CDD" id="cd15457">
    <property type="entry name" value="NADAR"/>
    <property type="match status" value="1"/>
</dbReference>
<dbReference type="NCBIfam" id="TIGR02464">
    <property type="entry name" value="ribofla_fusion"/>
    <property type="match status" value="1"/>
</dbReference>
<evidence type="ECO:0000259" key="3">
    <source>
        <dbReference type="Pfam" id="PF08719"/>
    </source>
</evidence>
<dbReference type="Gene3D" id="1.10.357.40">
    <property type="entry name" value="YbiA-like"/>
    <property type="match status" value="1"/>
</dbReference>
<keyword evidence="5" id="KW-1185">Reference proteome</keyword>
<dbReference type="Pfam" id="PF08719">
    <property type="entry name" value="NADAR"/>
    <property type="match status" value="1"/>
</dbReference>
<comment type="catalytic activity">
    <reaction evidence="2">
        <text>2,5-diamino-6-hydroxy-4-(5-phosphoribosylamino)-pyrimidine + H2O = 2,5,6-triamino-4-hydroxypyrimidine + D-ribose 5-phosphate</text>
        <dbReference type="Rhea" id="RHEA:23436"/>
        <dbReference type="ChEBI" id="CHEBI:15377"/>
        <dbReference type="ChEBI" id="CHEBI:58614"/>
        <dbReference type="ChEBI" id="CHEBI:78346"/>
        <dbReference type="ChEBI" id="CHEBI:137796"/>
    </reaction>
</comment>
<dbReference type="InterPro" id="IPR012816">
    <property type="entry name" value="NADAR"/>
</dbReference>
<comment type="caution">
    <text evidence="4">The sequence shown here is derived from an EMBL/GenBank/DDBJ whole genome shotgun (WGS) entry which is preliminary data.</text>
</comment>
<dbReference type="RefSeq" id="WP_190527314.1">
    <property type="nucleotide sequence ID" value="NZ_JAZAQF010000086.1"/>
</dbReference>
<dbReference type="EMBL" id="JAZAQF010000086">
    <property type="protein sequence ID" value="MFG3819003.1"/>
    <property type="molecule type" value="Genomic_DNA"/>
</dbReference>
<protein>
    <submittedName>
        <fullName evidence="4">NADAR family protein</fullName>
    </submittedName>
</protein>
<sequence>MTIYFYKVGEPYGCFSNFSPHWIVVDGVDWPTVEHFYQAQKFVGTESTVMIDQIRSALTASEAAALGRNPAHQLRSDWNRVKRSIMAQGVWVKFSSHPELAQVLLSTGSEELIEDSPTDYYWGCGADRTGKNELGKVLMETRDRLRENLALSRSFL</sequence>
<gene>
    <name evidence="4" type="ORF">VPK24_15275</name>
</gene>
<dbReference type="Proteomes" id="UP001604335">
    <property type="component" value="Unassembled WGS sequence"/>
</dbReference>
<comment type="catalytic activity">
    <reaction evidence="1">
        <text>5-amino-6-(5-phospho-D-ribosylamino)uracil + H2O = 5,6-diaminouracil + D-ribose 5-phosphate</text>
        <dbReference type="Rhea" id="RHEA:55020"/>
        <dbReference type="ChEBI" id="CHEBI:15377"/>
        <dbReference type="ChEBI" id="CHEBI:46252"/>
        <dbReference type="ChEBI" id="CHEBI:58453"/>
        <dbReference type="ChEBI" id="CHEBI:78346"/>
    </reaction>
</comment>
<evidence type="ECO:0000313" key="5">
    <source>
        <dbReference type="Proteomes" id="UP001604335"/>
    </source>
</evidence>
<feature type="domain" description="NADAR" evidence="3">
    <location>
        <begin position="4"/>
        <end position="146"/>
    </location>
</feature>
<accession>A0ABW7CFZ9</accession>
<evidence type="ECO:0000256" key="2">
    <source>
        <dbReference type="ARBA" id="ARBA00000751"/>
    </source>
</evidence>
<evidence type="ECO:0000313" key="4">
    <source>
        <dbReference type="EMBL" id="MFG3819003.1"/>
    </source>
</evidence>
<proteinExistence type="predicted"/>
<dbReference type="SUPFAM" id="SSF143990">
    <property type="entry name" value="YbiA-like"/>
    <property type="match status" value="1"/>
</dbReference>
<organism evidence="4 5">
    <name type="scientific">Limnothrix redekei LRLZ20PSL1</name>
    <dbReference type="NCBI Taxonomy" id="3112953"/>
    <lineage>
        <taxon>Bacteria</taxon>
        <taxon>Bacillati</taxon>
        <taxon>Cyanobacteriota</taxon>
        <taxon>Cyanophyceae</taxon>
        <taxon>Pseudanabaenales</taxon>
        <taxon>Pseudanabaenaceae</taxon>
        <taxon>Limnothrix</taxon>
    </lineage>
</organism>
<reference evidence="5" key="1">
    <citation type="journal article" date="2024" name="Algal Res.">
        <title>Biochemical, toxicological and genomic investigation of a high-biomass producing Limnothrix strain isolated from Italian shallow drinking water reservoir.</title>
        <authorList>
            <person name="Simonazzi M."/>
            <person name="Shishido T.K."/>
            <person name="Delbaje E."/>
            <person name="Wahlsten M."/>
            <person name="Fewer D.P."/>
            <person name="Sivonen K."/>
            <person name="Pezzolesi L."/>
            <person name="Pistocchi R."/>
        </authorList>
    </citation>
    <scope>NUCLEOTIDE SEQUENCE [LARGE SCALE GENOMIC DNA]</scope>
    <source>
        <strain evidence="5">LRLZ20PSL1</strain>
    </source>
</reference>